<sequence length="208" mass="23162">MNEGYDRLAAAIRRAETLIPKTGLDRSAVFDISDLAFHSGLEESTVRRLLAGKRVPPITDFNAEVVRRIRFAHATRLKTETTEHGQQVRRLYTLPEIAAAAGMTPQWLHKLLKAPKAPNLEHSKALAVLFEVRIEFFTDPPALALALVLEERVLPDLESYQVDPVETLSRQFGLTAIAARGIDSTDGPDASRALLGLIHRLSQERRPK</sequence>
<name>A0ABQ5P678_9ACTN</name>
<keyword evidence="2" id="KW-1185">Reference proteome</keyword>
<evidence type="ECO:0000313" key="1">
    <source>
        <dbReference type="EMBL" id="GLF98082.1"/>
    </source>
</evidence>
<protein>
    <submittedName>
        <fullName evidence="1">Helix-turn-helix transcriptional regulator</fullName>
    </submittedName>
</protein>
<dbReference type="Gene3D" id="1.10.260.40">
    <property type="entry name" value="lambda repressor-like DNA-binding domains"/>
    <property type="match status" value="1"/>
</dbReference>
<gene>
    <name evidence="1" type="ORF">SYYSPA8_27315</name>
</gene>
<dbReference type="Proteomes" id="UP001291653">
    <property type="component" value="Unassembled WGS sequence"/>
</dbReference>
<dbReference type="InterPro" id="IPR010982">
    <property type="entry name" value="Lambda_DNA-bd_dom_sf"/>
</dbReference>
<dbReference type="RefSeq" id="WP_323450071.1">
    <property type="nucleotide sequence ID" value="NZ_BSBI01000013.1"/>
</dbReference>
<reference evidence="1 2" key="1">
    <citation type="submission" date="2022-10" db="EMBL/GenBank/DDBJ databases">
        <title>Draft genome sequence of Streptomyces sp. YSPA8.</title>
        <authorList>
            <person name="Moriuchi R."/>
            <person name="Dohra H."/>
            <person name="Yamamura H."/>
            <person name="Kodani S."/>
        </authorList>
    </citation>
    <scope>NUCLEOTIDE SEQUENCE [LARGE SCALE GENOMIC DNA]</scope>
    <source>
        <strain evidence="1 2">YSPA8</strain>
    </source>
</reference>
<proteinExistence type="predicted"/>
<evidence type="ECO:0000313" key="2">
    <source>
        <dbReference type="Proteomes" id="UP001291653"/>
    </source>
</evidence>
<accession>A0ABQ5P678</accession>
<organism evidence="1 2">
    <name type="scientific">Streptomyces yaizuensis</name>
    <dbReference type="NCBI Taxonomy" id="2989713"/>
    <lineage>
        <taxon>Bacteria</taxon>
        <taxon>Bacillati</taxon>
        <taxon>Actinomycetota</taxon>
        <taxon>Actinomycetes</taxon>
        <taxon>Kitasatosporales</taxon>
        <taxon>Streptomycetaceae</taxon>
        <taxon>Streptomyces</taxon>
    </lineage>
</organism>
<dbReference type="EMBL" id="BSBI01000013">
    <property type="protein sequence ID" value="GLF98082.1"/>
    <property type="molecule type" value="Genomic_DNA"/>
</dbReference>
<comment type="caution">
    <text evidence="1">The sequence shown here is derived from an EMBL/GenBank/DDBJ whole genome shotgun (WGS) entry which is preliminary data.</text>
</comment>